<dbReference type="EMBL" id="FLUM01000001">
    <property type="protein sequence ID" value="SBV94572.1"/>
    <property type="molecule type" value="Genomic_DNA"/>
</dbReference>
<dbReference type="Pfam" id="PF00483">
    <property type="entry name" value="NTP_transferase"/>
    <property type="match status" value="1"/>
</dbReference>
<evidence type="ECO:0000313" key="2">
    <source>
        <dbReference type="EMBL" id="SBV94572.1"/>
    </source>
</evidence>
<keyword evidence="2" id="KW-0548">Nucleotidyltransferase</keyword>
<feature type="domain" description="Nucleotidyl transferase" evidence="1">
    <location>
        <begin position="5"/>
        <end position="228"/>
    </location>
</feature>
<dbReference type="InterPro" id="IPR005835">
    <property type="entry name" value="NTP_transferase_dom"/>
</dbReference>
<dbReference type="InterPro" id="IPR029044">
    <property type="entry name" value="Nucleotide-diphossugar_trans"/>
</dbReference>
<protein>
    <submittedName>
        <fullName evidence="2">D-glycero-alpha-D-manno-heptose 1-phosphate guanylyltransferase</fullName>
        <ecNumber evidence="2">2.7.7.71</ecNumber>
    </submittedName>
</protein>
<name>A0A212J527_9BACT</name>
<evidence type="ECO:0000259" key="1">
    <source>
        <dbReference type="Pfam" id="PF00483"/>
    </source>
</evidence>
<dbReference type="Gene3D" id="3.90.550.10">
    <property type="entry name" value="Spore Coat Polysaccharide Biosynthesis Protein SpsA, Chain A"/>
    <property type="match status" value="1"/>
</dbReference>
<reference evidence="2" key="1">
    <citation type="submission" date="2016-04" db="EMBL/GenBank/DDBJ databases">
        <authorList>
            <person name="Evans L.H."/>
            <person name="Alamgir A."/>
            <person name="Owens N."/>
            <person name="Weber N.D."/>
            <person name="Virtaneva K."/>
            <person name="Barbian K."/>
            <person name="Babar A."/>
            <person name="Rosenke K."/>
        </authorList>
    </citation>
    <scope>NUCLEOTIDE SEQUENCE</scope>
    <source>
        <strain evidence="2">86-1</strain>
    </source>
</reference>
<proteinExistence type="predicted"/>
<keyword evidence="2" id="KW-0808">Transferase</keyword>
<organism evidence="2">
    <name type="scientific">uncultured Dysgonomonas sp</name>
    <dbReference type="NCBI Taxonomy" id="206096"/>
    <lineage>
        <taxon>Bacteria</taxon>
        <taxon>Pseudomonadati</taxon>
        <taxon>Bacteroidota</taxon>
        <taxon>Bacteroidia</taxon>
        <taxon>Bacteroidales</taxon>
        <taxon>Dysgonomonadaceae</taxon>
        <taxon>Dysgonomonas</taxon>
        <taxon>environmental samples</taxon>
    </lineage>
</organism>
<dbReference type="GO" id="GO:0016779">
    <property type="term" value="F:nucleotidyltransferase activity"/>
    <property type="evidence" value="ECO:0007669"/>
    <property type="project" value="UniProtKB-KW"/>
</dbReference>
<dbReference type="AlphaFoldDB" id="A0A212J527"/>
<accession>A0A212J527</accession>
<sequence length="231" mass="25925">MKECIILAGGFGTRLQSVVSDVPKCMAEVAGKPFLQYLFDYAANEKFDHLILSLGYKSDIVINWLETQNRPFEISYVVEEYPLGTGGAIKLAFGKVKGEEAFVINGDTFFDIDSGLFLDFHKSHGADLSVALKPMADFDRYGSVELDDSERIICFSEKQYKKQGLINGGVYIVAKNLFTRLSLPEKFSFEKDIMESHLGDLNIYGCPQDNYFIDIGIPSDFEKANVDFSKK</sequence>
<dbReference type="RefSeq" id="WP_296939021.1">
    <property type="nucleotide sequence ID" value="NZ_LT599032.1"/>
</dbReference>
<dbReference type="PANTHER" id="PTHR22572">
    <property type="entry name" value="SUGAR-1-PHOSPHATE GUANYL TRANSFERASE"/>
    <property type="match status" value="1"/>
</dbReference>
<gene>
    <name evidence="2" type="primary">hddC</name>
    <name evidence="2" type="ORF">KL86DYS1_11169</name>
</gene>
<dbReference type="InterPro" id="IPR050486">
    <property type="entry name" value="Mannose-1P_guanyltransferase"/>
</dbReference>
<dbReference type="CDD" id="cd06915">
    <property type="entry name" value="NTP_transferase_WcbM_like"/>
    <property type="match status" value="1"/>
</dbReference>
<dbReference type="SUPFAM" id="SSF53448">
    <property type="entry name" value="Nucleotide-diphospho-sugar transferases"/>
    <property type="match status" value="1"/>
</dbReference>
<dbReference type="EC" id="2.7.7.71" evidence="2"/>